<dbReference type="InterPro" id="IPR011055">
    <property type="entry name" value="Dup_hybrid_motif"/>
</dbReference>
<proteinExistence type="predicted"/>
<evidence type="ECO:0000259" key="1">
    <source>
        <dbReference type="Pfam" id="PF01551"/>
    </source>
</evidence>
<organism evidence="3 4">
    <name type="scientific">Maribacter cobaltidurans</name>
    <dbReference type="NCBI Taxonomy" id="1178778"/>
    <lineage>
        <taxon>Bacteria</taxon>
        <taxon>Pseudomonadati</taxon>
        <taxon>Bacteroidota</taxon>
        <taxon>Flavobacteriia</taxon>
        <taxon>Flavobacteriales</taxon>
        <taxon>Flavobacteriaceae</taxon>
        <taxon>Maribacter</taxon>
    </lineage>
</organism>
<evidence type="ECO:0000313" key="3">
    <source>
        <dbReference type="EMBL" id="ASV31777.1"/>
    </source>
</evidence>
<dbReference type="Gene3D" id="2.70.70.10">
    <property type="entry name" value="Glucose Permease (Domain IIA)"/>
    <property type="match status" value="1"/>
</dbReference>
<sequence length="377" mass="41655">MKFGRIFLFLLIGIALVTCKQVRRITDVVTDPTARELYRRNFEEDSQGFKNWQRAFEQALLDSLTIELPYAERGIRDSWQNRTVGYRFLLEEGSLLYVQAETDTISQPVFLDLLKIHSDSLTTSDVIKSNDPATKNLEYQVGTTGKYLLVVQPTIGFTGSIDLILYTSPSFGFPVAGKDYSAIRSFWGAERDGGARSHEGVDIFAPRGTPVVAVKEGRITFTGNRGLGGKQVWLRESLFGKSVYYAHLDSILVQGGSRVKRGDTLGLVGNSGNARTTAPHLHFGVYASGRGAVNPLPFIKRTDSISINSITQPKDARAVVSGSVANLRQSPTSKGLKIGSVQRNDTLNILGHTQNWGHVRLQNGQRAYIHRSLLKPL</sequence>
<dbReference type="EMBL" id="CP022957">
    <property type="protein sequence ID" value="ASV31777.1"/>
    <property type="molecule type" value="Genomic_DNA"/>
</dbReference>
<dbReference type="KEGG" id="marb:CJ263_17010"/>
<dbReference type="AlphaFoldDB" id="A0A223V952"/>
<dbReference type="Pfam" id="PF08239">
    <property type="entry name" value="SH3_3"/>
    <property type="match status" value="1"/>
</dbReference>
<dbReference type="Proteomes" id="UP000215244">
    <property type="component" value="Chromosome"/>
</dbReference>
<evidence type="ECO:0000259" key="2">
    <source>
        <dbReference type="Pfam" id="PF08239"/>
    </source>
</evidence>
<feature type="domain" description="SH3b" evidence="2">
    <location>
        <begin position="323"/>
        <end position="375"/>
    </location>
</feature>
<dbReference type="Gene3D" id="2.30.30.40">
    <property type="entry name" value="SH3 Domains"/>
    <property type="match status" value="1"/>
</dbReference>
<dbReference type="Pfam" id="PF01551">
    <property type="entry name" value="Peptidase_M23"/>
    <property type="match status" value="1"/>
</dbReference>
<evidence type="ECO:0000313" key="4">
    <source>
        <dbReference type="Proteomes" id="UP000215244"/>
    </source>
</evidence>
<accession>A0A223V952</accession>
<dbReference type="PANTHER" id="PTHR21666">
    <property type="entry name" value="PEPTIDASE-RELATED"/>
    <property type="match status" value="1"/>
</dbReference>
<reference evidence="3 4" key="1">
    <citation type="submission" date="2017-08" db="EMBL/GenBank/DDBJ databases">
        <title>The complete genome sequence of Maribacter sp. B1, isolated from deep-sea sediment.</title>
        <authorList>
            <person name="Wu Y.-H."/>
            <person name="Cheng H."/>
            <person name="Xu X.-W."/>
        </authorList>
    </citation>
    <scope>NUCLEOTIDE SEQUENCE [LARGE SCALE GENOMIC DNA]</scope>
    <source>
        <strain evidence="3 4">B1</strain>
    </source>
</reference>
<dbReference type="InterPro" id="IPR003646">
    <property type="entry name" value="SH3-like_bac-type"/>
</dbReference>
<dbReference type="GO" id="GO:0004222">
    <property type="term" value="F:metalloendopeptidase activity"/>
    <property type="evidence" value="ECO:0007669"/>
    <property type="project" value="TreeGrafter"/>
</dbReference>
<keyword evidence="4" id="KW-1185">Reference proteome</keyword>
<feature type="domain" description="M23ase beta-sheet core" evidence="1">
    <location>
        <begin position="197"/>
        <end position="295"/>
    </location>
</feature>
<name>A0A223V952_9FLAO</name>
<dbReference type="SUPFAM" id="SSF51261">
    <property type="entry name" value="Duplicated hybrid motif"/>
    <property type="match status" value="1"/>
</dbReference>
<dbReference type="CDD" id="cd12797">
    <property type="entry name" value="M23_peptidase"/>
    <property type="match status" value="1"/>
</dbReference>
<protein>
    <submittedName>
        <fullName evidence="3">Uncharacterized protein</fullName>
    </submittedName>
</protein>
<gene>
    <name evidence="3" type="ORF">CJ263_17010</name>
</gene>
<dbReference type="PANTHER" id="PTHR21666:SF268">
    <property type="entry name" value="PEPTIDASE M23 DOMAIN-CONTAINING PROTEIN"/>
    <property type="match status" value="1"/>
</dbReference>
<dbReference type="RefSeq" id="WP_094998365.1">
    <property type="nucleotide sequence ID" value="NZ_BMJL01000010.1"/>
</dbReference>
<dbReference type="InterPro" id="IPR016047">
    <property type="entry name" value="M23ase_b-sheet_dom"/>
</dbReference>
<dbReference type="OrthoDB" id="9810477at2"/>
<dbReference type="InterPro" id="IPR050570">
    <property type="entry name" value="Cell_wall_metabolism_enzyme"/>
</dbReference>